<keyword evidence="6" id="KW-0282">Flagellum</keyword>
<keyword evidence="6" id="KW-0966">Cell projection</keyword>
<evidence type="ECO:0000256" key="5">
    <source>
        <dbReference type="ARBA" id="ARBA00023186"/>
    </source>
</evidence>
<keyword evidence="6" id="KW-0969">Cilium</keyword>
<name>A0A645AZM1_9ZZZZ</name>
<accession>A0A645AZM1</accession>
<evidence type="ECO:0000313" key="6">
    <source>
        <dbReference type="EMBL" id="MPM54964.1"/>
    </source>
</evidence>
<dbReference type="EMBL" id="VSSQ01015049">
    <property type="protein sequence ID" value="MPM54964.1"/>
    <property type="molecule type" value="Genomic_DNA"/>
</dbReference>
<gene>
    <name evidence="6" type="primary">fliS_11</name>
    <name evidence="6" type="ORF">SDC9_101747</name>
</gene>
<keyword evidence="3" id="KW-0963">Cytoplasm</keyword>
<dbReference type="Gene3D" id="1.20.120.340">
    <property type="entry name" value="Flagellar protein FliS"/>
    <property type="match status" value="1"/>
</dbReference>
<comment type="similarity">
    <text evidence="2">Belongs to the FliS family.</text>
</comment>
<comment type="subcellular location">
    <subcellularLocation>
        <location evidence="1">Cytoplasm</location>
        <location evidence="1">Cytosol</location>
    </subcellularLocation>
</comment>
<evidence type="ECO:0000256" key="1">
    <source>
        <dbReference type="ARBA" id="ARBA00004514"/>
    </source>
</evidence>
<dbReference type="CDD" id="cd16098">
    <property type="entry name" value="FliS"/>
    <property type="match status" value="1"/>
</dbReference>
<dbReference type="AlphaFoldDB" id="A0A645AZM1"/>
<keyword evidence="4" id="KW-1005">Bacterial flagellum biogenesis</keyword>
<reference evidence="6" key="1">
    <citation type="submission" date="2019-08" db="EMBL/GenBank/DDBJ databases">
        <authorList>
            <person name="Kucharzyk K."/>
            <person name="Murdoch R.W."/>
            <person name="Higgins S."/>
            <person name="Loffler F."/>
        </authorList>
    </citation>
    <scope>NUCLEOTIDE SEQUENCE</scope>
</reference>
<comment type="caution">
    <text evidence="6">The sequence shown here is derived from an EMBL/GenBank/DDBJ whole genome shotgun (WGS) entry which is preliminary data.</text>
</comment>
<dbReference type="GO" id="GO:0005829">
    <property type="term" value="C:cytosol"/>
    <property type="evidence" value="ECO:0007669"/>
    <property type="project" value="UniProtKB-SubCell"/>
</dbReference>
<proteinExistence type="inferred from homology"/>
<dbReference type="SUPFAM" id="SSF101116">
    <property type="entry name" value="Flagellar export chaperone FliS"/>
    <property type="match status" value="1"/>
</dbReference>
<dbReference type="InterPro" id="IPR036584">
    <property type="entry name" value="FliS_sf"/>
</dbReference>
<evidence type="ECO:0000256" key="4">
    <source>
        <dbReference type="ARBA" id="ARBA00022795"/>
    </source>
</evidence>
<dbReference type="PIRSF" id="PIRSF039090">
    <property type="entry name" value="Flis"/>
    <property type="match status" value="1"/>
</dbReference>
<keyword evidence="5" id="KW-0143">Chaperone</keyword>
<dbReference type="GO" id="GO:0071973">
    <property type="term" value="P:bacterial-type flagellum-dependent cell motility"/>
    <property type="evidence" value="ECO:0007669"/>
    <property type="project" value="TreeGrafter"/>
</dbReference>
<evidence type="ECO:0000256" key="2">
    <source>
        <dbReference type="ARBA" id="ARBA00008787"/>
    </source>
</evidence>
<dbReference type="Pfam" id="PF02561">
    <property type="entry name" value="FliS"/>
    <property type="match status" value="1"/>
</dbReference>
<dbReference type="PANTHER" id="PTHR34773">
    <property type="entry name" value="FLAGELLAR SECRETION CHAPERONE FLIS"/>
    <property type="match status" value="1"/>
</dbReference>
<dbReference type="NCBIfam" id="TIGR00208">
    <property type="entry name" value="fliS"/>
    <property type="match status" value="1"/>
</dbReference>
<dbReference type="PANTHER" id="PTHR34773:SF1">
    <property type="entry name" value="FLAGELLAR SECRETION CHAPERONE FLIS"/>
    <property type="match status" value="1"/>
</dbReference>
<evidence type="ECO:0000256" key="3">
    <source>
        <dbReference type="ARBA" id="ARBA00022490"/>
    </source>
</evidence>
<organism evidence="6">
    <name type="scientific">bioreactor metagenome</name>
    <dbReference type="NCBI Taxonomy" id="1076179"/>
    <lineage>
        <taxon>unclassified sequences</taxon>
        <taxon>metagenomes</taxon>
        <taxon>ecological metagenomes</taxon>
    </lineage>
</organism>
<protein>
    <submittedName>
        <fullName evidence="6">Flagellar secretion chaperone FliS</fullName>
    </submittedName>
</protein>
<dbReference type="GO" id="GO:0044780">
    <property type="term" value="P:bacterial-type flagellum assembly"/>
    <property type="evidence" value="ECO:0007669"/>
    <property type="project" value="InterPro"/>
</dbReference>
<sequence length="135" mass="15146">MTSSASQCQKYREQSVNAMTPGEQIILLFKQATVNISKAIKCINEKDICGAHNSIVNAQDIYAYLSDILNMSFEVSKSLYALYDFIDDRLLQANLNKDVAILDQVLSMTRELCATWEKAESESRNAAALKEKSQK</sequence>
<dbReference type="InterPro" id="IPR003713">
    <property type="entry name" value="FliS"/>
</dbReference>